<name>A0AAD6M4D1_9ROSI</name>
<dbReference type="AlphaFoldDB" id="A0AAD6M4D1"/>
<evidence type="ECO:0000313" key="1">
    <source>
        <dbReference type="EMBL" id="KAJ6978625.1"/>
    </source>
</evidence>
<organism evidence="1 2">
    <name type="scientific">Populus alba x Populus x berolinensis</name>
    <dbReference type="NCBI Taxonomy" id="444605"/>
    <lineage>
        <taxon>Eukaryota</taxon>
        <taxon>Viridiplantae</taxon>
        <taxon>Streptophyta</taxon>
        <taxon>Embryophyta</taxon>
        <taxon>Tracheophyta</taxon>
        <taxon>Spermatophyta</taxon>
        <taxon>Magnoliopsida</taxon>
        <taxon>eudicotyledons</taxon>
        <taxon>Gunneridae</taxon>
        <taxon>Pentapetalae</taxon>
        <taxon>rosids</taxon>
        <taxon>fabids</taxon>
        <taxon>Malpighiales</taxon>
        <taxon>Salicaceae</taxon>
        <taxon>Saliceae</taxon>
        <taxon>Populus</taxon>
    </lineage>
</organism>
<comment type="caution">
    <text evidence="1">The sequence shown here is derived from an EMBL/GenBank/DDBJ whole genome shotgun (WGS) entry which is preliminary data.</text>
</comment>
<evidence type="ECO:0000313" key="2">
    <source>
        <dbReference type="Proteomes" id="UP001164929"/>
    </source>
</evidence>
<dbReference type="Proteomes" id="UP001164929">
    <property type="component" value="Chromosome 11"/>
</dbReference>
<gene>
    <name evidence="1" type="ORF">NC653_026915</name>
</gene>
<sequence>MREDRDTTRAGAQQEWMSWMMRITDTEQQPQLKREGKGNLQANLICDSVSLDKCKNNTTLTNQIIFCLIEVVKKAIIRLSEHQIFPDVFFMHFQFQINRIGTVRVVANRKGGNCYQLVSSHIYLFVMHDLMVLFQHILHVCLHLNQSDPETQPAYLCCRTIFACQLRVLIITARCFLLCKQGSRIPERKFCRAYGEGEEVKIASGLQSTMMSAIQGLSILKGSGFISCTMASKLSPASEKTFPNNRSLSPYATGMSFPY</sequence>
<protein>
    <submittedName>
        <fullName evidence="1">Uncharacterized protein</fullName>
    </submittedName>
</protein>
<proteinExistence type="predicted"/>
<dbReference type="EMBL" id="JAQIZT010000011">
    <property type="protein sequence ID" value="KAJ6978625.1"/>
    <property type="molecule type" value="Genomic_DNA"/>
</dbReference>
<keyword evidence="2" id="KW-1185">Reference proteome</keyword>
<accession>A0AAD6M4D1</accession>
<reference evidence="1" key="1">
    <citation type="journal article" date="2023" name="Mol. Ecol. Resour.">
        <title>Chromosome-level genome assembly of a triploid poplar Populus alba 'Berolinensis'.</title>
        <authorList>
            <person name="Chen S."/>
            <person name="Yu Y."/>
            <person name="Wang X."/>
            <person name="Wang S."/>
            <person name="Zhang T."/>
            <person name="Zhou Y."/>
            <person name="He R."/>
            <person name="Meng N."/>
            <person name="Wang Y."/>
            <person name="Liu W."/>
            <person name="Liu Z."/>
            <person name="Liu J."/>
            <person name="Guo Q."/>
            <person name="Huang H."/>
            <person name="Sederoff R.R."/>
            <person name="Wang G."/>
            <person name="Qu G."/>
            <person name="Chen S."/>
        </authorList>
    </citation>
    <scope>NUCLEOTIDE SEQUENCE</scope>
    <source>
        <strain evidence="1">SC-2020</strain>
    </source>
</reference>